<dbReference type="PANTHER" id="PTHR14226:SF29">
    <property type="entry name" value="NEUROPATHY TARGET ESTERASE SWS"/>
    <property type="match status" value="1"/>
</dbReference>
<dbReference type="STRING" id="1798652.A3A43_00995"/>
<dbReference type="InterPro" id="IPR016035">
    <property type="entry name" value="Acyl_Trfase/lysoPLipase"/>
</dbReference>
<evidence type="ECO:0000313" key="7">
    <source>
        <dbReference type="EMBL" id="OGZ01734.1"/>
    </source>
</evidence>
<evidence type="ECO:0000313" key="8">
    <source>
        <dbReference type="Proteomes" id="UP000178495"/>
    </source>
</evidence>
<comment type="caution">
    <text evidence="7">The sequence shown here is derived from an EMBL/GenBank/DDBJ whole genome shotgun (WGS) entry which is preliminary data.</text>
</comment>
<dbReference type="PROSITE" id="PS51635">
    <property type="entry name" value="PNPLA"/>
    <property type="match status" value="1"/>
</dbReference>
<dbReference type="Gene3D" id="3.40.1090.10">
    <property type="entry name" value="Cytosolic phospholipase A2 catalytic domain"/>
    <property type="match status" value="2"/>
</dbReference>
<dbReference type="PANTHER" id="PTHR14226">
    <property type="entry name" value="NEUROPATHY TARGET ESTERASE/SWISS CHEESE D.MELANOGASTER"/>
    <property type="match status" value="1"/>
</dbReference>
<comment type="caution">
    <text evidence="5">Lacks conserved residue(s) required for the propagation of feature annotation.</text>
</comment>
<feature type="active site" description="Nucleophile" evidence="5">
    <location>
        <position position="52"/>
    </location>
</feature>
<dbReference type="PROSITE" id="PS01237">
    <property type="entry name" value="UPF0028"/>
    <property type="match status" value="1"/>
</dbReference>
<feature type="short sequence motif" description="DGA/G" evidence="5">
    <location>
        <begin position="168"/>
        <end position="170"/>
    </location>
</feature>
<feature type="short sequence motif" description="GXSXG" evidence="5">
    <location>
        <begin position="50"/>
        <end position="54"/>
    </location>
</feature>
<dbReference type="InterPro" id="IPR002641">
    <property type="entry name" value="PNPLA_dom"/>
</dbReference>
<dbReference type="GO" id="GO:0016042">
    <property type="term" value="P:lipid catabolic process"/>
    <property type="evidence" value="ECO:0007669"/>
    <property type="project" value="UniProtKB-UniRule"/>
</dbReference>
<dbReference type="SUPFAM" id="SSF52151">
    <property type="entry name" value="FabD/lysophospholipase-like"/>
    <property type="match status" value="1"/>
</dbReference>
<name>A0A1G2CK03_9BACT</name>
<reference evidence="7 8" key="1">
    <citation type="journal article" date="2016" name="Nat. Commun.">
        <title>Thousands of microbial genomes shed light on interconnected biogeochemical processes in an aquifer system.</title>
        <authorList>
            <person name="Anantharaman K."/>
            <person name="Brown C.T."/>
            <person name="Hug L.A."/>
            <person name="Sharon I."/>
            <person name="Castelle C.J."/>
            <person name="Probst A.J."/>
            <person name="Thomas B.C."/>
            <person name="Singh A."/>
            <person name="Wilkins M.J."/>
            <person name="Karaoz U."/>
            <person name="Brodie E.L."/>
            <person name="Williams K.H."/>
            <person name="Hubbard S.S."/>
            <person name="Banfield J.F."/>
        </authorList>
    </citation>
    <scope>NUCLEOTIDE SEQUENCE [LARGE SCALE GENOMIC DNA]</scope>
</reference>
<dbReference type="InterPro" id="IPR001423">
    <property type="entry name" value="LysoPLipase_patatin_CS"/>
</dbReference>
<dbReference type="Pfam" id="PF01734">
    <property type="entry name" value="Patatin"/>
    <property type="match status" value="1"/>
</dbReference>
<feature type="active site" description="Proton acceptor" evidence="5">
    <location>
        <position position="168"/>
    </location>
</feature>
<comment type="similarity">
    <text evidence="1">Belongs to the NTE family.</text>
</comment>
<dbReference type="AlphaFoldDB" id="A0A1G2CK03"/>
<evidence type="ECO:0000256" key="2">
    <source>
        <dbReference type="ARBA" id="ARBA00022801"/>
    </source>
</evidence>
<evidence type="ECO:0000256" key="5">
    <source>
        <dbReference type="PROSITE-ProRule" id="PRU01161"/>
    </source>
</evidence>
<keyword evidence="2 5" id="KW-0378">Hydrolase</keyword>
<evidence type="ECO:0000256" key="1">
    <source>
        <dbReference type="ARBA" id="ARBA00006636"/>
    </source>
</evidence>
<evidence type="ECO:0000256" key="4">
    <source>
        <dbReference type="ARBA" id="ARBA00023098"/>
    </source>
</evidence>
<dbReference type="Proteomes" id="UP000178495">
    <property type="component" value="Unassembled WGS sequence"/>
</dbReference>
<evidence type="ECO:0000256" key="3">
    <source>
        <dbReference type="ARBA" id="ARBA00022963"/>
    </source>
</evidence>
<sequence>MHTAPHAKEKTSGRKKIGLALGSGGARGLAHIGVIKYLELSGIPIDYIAGTSMGALVGGFYAATEDIRALEDAFLRVKRKDMVPIGSMMRKRDGLMFRDPDLVRLLEERLKNATVEGCKIPFRAIATDVKNGDEVVLKAGHLEEAIRASVALPVIFHPVPHAGRLLMDGGFSNPIPADVVRAMGADFVVAVDVSSEWLDVSDGNVNIVDLYRALPNVISALEYQLSRRILKEADLVIRPPVLHHQWFDFHRAEEIIDAGRDEMHLHIKEVRAHAKYPAPPKTFAEKFFDFLADTGT</sequence>
<accession>A0A1G2CK03</accession>
<gene>
    <name evidence="7" type="ORF">A3A43_00995</name>
</gene>
<protein>
    <recommendedName>
        <fullName evidence="6">PNPLA domain-containing protein</fullName>
    </recommendedName>
</protein>
<dbReference type="GO" id="GO:0004622">
    <property type="term" value="F:phosphatidylcholine lysophospholipase activity"/>
    <property type="evidence" value="ECO:0007669"/>
    <property type="project" value="InterPro"/>
</dbReference>
<dbReference type="GO" id="GO:0046470">
    <property type="term" value="P:phosphatidylcholine metabolic process"/>
    <property type="evidence" value="ECO:0007669"/>
    <property type="project" value="InterPro"/>
</dbReference>
<keyword evidence="4 5" id="KW-0443">Lipid metabolism</keyword>
<dbReference type="EMBL" id="MHLC01000005">
    <property type="protein sequence ID" value="OGZ01734.1"/>
    <property type="molecule type" value="Genomic_DNA"/>
</dbReference>
<evidence type="ECO:0000259" key="6">
    <source>
        <dbReference type="PROSITE" id="PS51635"/>
    </source>
</evidence>
<organism evidence="7 8">
    <name type="scientific">Candidatus Liptonbacteria bacterium RIFCSPLOWO2_01_FULL_56_20</name>
    <dbReference type="NCBI Taxonomy" id="1798652"/>
    <lineage>
        <taxon>Bacteria</taxon>
        <taxon>Candidatus Liptoniibacteriota</taxon>
    </lineage>
</organism>
<feature type="domain" description="PNPLA" evidence="6">
    <location>
        <begin position="19"/>
        <end position="181"/>
    </location>
</feature>
<dbReference type="InterPro" id="IPR050301">
    <property type="entry name" value="NTE"/>
</dbReference>
<proteinExistence type="inferred from homology"/>
<keyword evidence="3 5" id="KW-0442">Lipid degradation</keyword>